<dbReference type="PROSITE" id="PS50109">
    <property type="entry name" value="HIS_KIN"/>
    <property type="match status" value="1"/>
</dbReference>
<evidence type="ECO:0000256" key="11">
    <source>
        <dbReference type="ARBA" id="ARBA00023136"/>
    </source>
</evidence>
<gene>
    <name evidence="16" type="ordered locus">Mbur_2119</name>
</gene>
<dbReference type="InterPro" id="IPR036890">
    <property type="entry name" value="HATPase_C_sf"/>
</dbReference>
<evidence type="ECO:0000256" key="2">
    <source>
        <dbReference type="ARBA" id="ARBA00004236"/>
    </source>
</evidence>
<evidence type="ECO:0000259" key="14">
    <source>
        <dbReference type="PROSITE" id="PS50112"/>
    </source>
</evidence>
<dbReference type="Gene3D" id="3.30.450.20">
    <property type="entry name" value="PAS domain"/>
    <property type="match status" value="1"/>
</dbReference>
<dbReference type="FunFam" id="1.10.287.130:FF:000038">
    <property type="entry name" value="Sensory transduction histidine kinase"/>
    <property type="match status" value="1"/>
</dbReference>
<dbReference type="SMART" id="SM00387">
    <property type="entry name" value="HATPase_c"/>
    <property type="match status" value="1"/>
</dbReference>
<keyword evidence="6" id="KW-0808">Transferase</keyword>
<dbReference type="GeneID" id="88183008"/>
<dbReference type="AlphaFoldDB" id="Q12U84"/>
<evidence type="ECO:0000256" key="9">
    <source>
        <dbReference type="ARBA" id="ARBA00022840"/>
    </source>
</evidence>
<dbReference type="CDD" id="cd16922">
    <property type="entry name" value="HATPase_EvgS-ArcB-TorS-like"/>
    <property type="match status" value="1"/>
</dbReference>
<sequence length="582" mass="66142">MLENGEIDLIITMGYTKERHEKYDLSEEYMVSDWVQTYVRSGTEIHSAYDLDGKNISGSKNGISIAWFDEYATRYEINYEYIETRSTTEALQYLEDGIAYASVVPKTLGTAHENEFDIVGAPIESYPIRFYAAASKGNNTDLIQAIDKNLAEMKRDDNSNYNAIATKWLEGKKTEVIPYKVKVITASIFILFITILVSTYYLSEKVKRKTEMIKSASEKYSVIINKGNDGIVIEQNDKLKFVNPRFAKMVGYDANDIIGQPFSEYVQNHHKNELTNINRKLWKSEGPADHRYEISLISNENDIIPVEISSTILNYEGKSSIVSVIRDITEHKQHEQELLDAKVKAENANTAQSEFIHNISHELRTPLNSTIGFSEMMITEVLGPLNDKQKKYLNNVKISGKHLLSLINEILNISKIENGEVELELDEVDIYTTVEDVEMLMAPILAENKNELIVNIEANVGKFTADRLKLKQILYNILSNAIKFSPENENIIMDIKVIDGKLQTNITDKGKGLSEKEQANIFQPFVQLDDEHSEKQKGTGLGLTIVKRFVQLHKGKIWIDSEEGKGTTFCFTIPLNIQPDHK</sequence>
<keyword evidence="10" id="KW-0902">Two-component regulatory system</keyword>
<keyword evidence="9" id="KW-0067">ATP-binding</keyword>
<comment type="catalytic activity">
    <reaction evidence="1">
        <text>ATP + protein L-histidine = ADP + protein N-phospho-L-histidine.</text>
        <dbReference type="EC" id="2.7.13.3"/>
    </reaction>
</comment>
<dbReference type="InterPro" id="IPR036097">
    <property type="entry name" value="HisK_dim/P_sf"/>
</dbReference>
<protein>
    <recommendedName>
        <fullName evidence="3">histidine kinase</fullName>
        <ecNumber evidence="3">2.7.13.3</ecNumber>
    </recommendedName>
</protein>
<evidence type="ECO:0000256" key="1">
    <source>
        <dbReference type="ARBA" id="ARBA00000085"/>
    </source>
</evidence>
<dbReference type="GO" id="GO:0009927">
    <property type="term" value="F:histidine phosphotransfer kinase activity"/>
    <property type="evidence" value="ECO:0007669"/>
    <property type="project" value="TreeGrafter"/>
</dbReference>
<feature type="domain" description="Histidine kinase" evidence="13">
    <location>
        <begin position="358"/>
        <end position="577"/>
    </location>
</feature>
<accession>Q12U84</accession>
<evidence type="ECO:0000256" key="8">
    <source>
        <dbReference type="ARBA" id="ARBA00022777"/>
    </source>
</evidence>
<dbReference type="KEGG" id="mbu:Mbur_2119"/>
<dbReference type="InterPro" id="IPR035965">
    <property type="entry name" value="PAS-like_dom_sf"/>
</dbReference>
<dbReference type="SUPFAM" id="SSF53850">
    <property type="entry name" value="Periplasmic binding protein-like II"/>
    <property type="match status" value="1"/>
</dbReference>
<keyword evidence="12" id="KW-1133">Transmembrane helix</keyword>
<organism evidence="16 17">
    <name type="scientific">Methanococcoides burtonii (strain DSM 6242 / NBRC 107633 / OCM 468 / ACE-M)</name>
    <dbReference type="NCBI Taxonomy" id="259564"/>
    <lineage>
        <taxon>Archaea</taxon>
        <taxon>Methanobacteriati</taxon>
        <taxon>Methanobacteriota</taxon>
        <taxon>Stenosarchaea group</taxon>
        <taxon>Methanomicrobia</taxon>
        <taxon>Methanosarcinales</taxon>
        <taxon>Methanosarcinaceae</taxon>
        <taxon>Methanococcoides</taxon>
    </lineage>
</organism>
<dbReference type="InterPro" id="IPR003594">
    <property type="entry name" value="HATPase_dom"/>
</dbReference>
<dbReference type="SUPFAM" id="SSF55874">
    <property type="entry name" value="ATPase domain of HSP90 chaperone/DNA topoisomerase II/histidine kinase"/>
    <property type="match status" value="1"/>
</dbReference>
<dbReference type="FunFam" id="3.30.565.10:FF:000023">
    <property type="entry name" value="PAS domain-containing sensor histidine kinase"/>
    <property type="match status" value="1"/>
</dbReference>
<keyword evidence="17" id="KW-1185">Reference proteome</keyword>
<dbReference type="CDD" id="cd00130">
    <property type="entry name" value="PAS"/>
    <property type="match status" value="1"/>
</dbReference>
<dbReference type="HOGENOM" id="CLU_000445_114_69_2"/>
<dbReference type="RefSeq" id="WP_011500131.1">
    <property type="nucleotide sequence ID" value="NC_007955.1"/>
</dbReference>
<evidence type="ECO:0000259" key="13">
    <source>
        <dbReference type="PROSITE" id="PS50109"/>
    </source>
</evidence>
<dbReference type="EMBL" id="CP000300">
    <property type="protein sequence ID" value="ABE52992.1"/>
    <property type="molecule type" value="Genomic_DNA"/>
</dbReference>
<dbReference type="SMART" id="SM00388">
    <property type="entry name" value="HisKA"/>
    <property type="match status" value="1"/>
</dbReference>
<dbReference type="SUPFAM" id="SSF55785">
    <property type="entry name" value="PYP-like sensor domain (PAS domain)"/>
    <property type="match status" value="1"/>
</dbReference>
<dbReference type="STRING" id="259564.Mbur_2119"/>
<keyword evidence="12" id="KW-0812">Transmembrane</keyword>
<evidence type="ECO:0000313" key="16">
    <source>
        <dbReference type="EMBL" id="ABE52992.1"/>
    </source>
</evidence>
<dbReference type="Pfam" id="PF00512">
    <property type="entry name" value="HisKA"/>
    <property type="match status" value="1"/>
</dbReference>
<dbReference type="Pfam" id="PF02518">
    <property type="entry name" value="HATPase_c"/>
    <property type="match status" value="1"/>
</dbReference>
<dbReference type="GO" id="GO:0000155">
    <property type="term" value="F:phosphorelay sensor kinase activity"/>
    <property type="evidence" value="ECO:0007669"/>
    <property type="project" value="InterPro"/>
</dbReference>
<dbReference type="Proteomes" id="UP000001979">
    <property type="component" value="Chromosome"/>
</dbReference>
<dbReference type="Pfam" id="PF13426">
    <property type="entry name" value="PAS_9"/>
    <property type="match status" value="1"/>
</dbReference>
<dbReference type="GO" id="GO:0005524">
    <property type="term" value="F:ATP binding"/>
    <property type="evidence" value="ECO:0007669"/>
    <property type="project" value="UniProtKB-KW"/>
</dbReference>
<dbReference type="PRINTS" id="PR00344">
    <property type="entry name" value="BCTRLSENSOR"/>
</dbReference>
<dbReference type="CDD" id="cd00082">
    <property type="entry name" value="HisKA"/>
    <property type="match status" value="1"/>
</dbReference>
<dbReference type="InterPro" id="IPR000014">
    <property type="entry name" value="PAS"/>
</dbReference>
<dbReference type="PANTHER" id="PTHR43047">
    <property type="entry name" value="TWO-COMPONENT HISTIDINE PROTEIN KINASE"/>
    <property type="match status" value="1"/>
</dbReference>
<dbReference type="Gene3D" id="3.30.565.10">
    <property type="entry name" value="Histidine kinase-like ATPase, C-terminal domain"/>
    <property type="match status" value="1"/>
</dbReference>
<evidence type="ECO:0000256" key="10">
    <source>
        <dbReference type="ARBA" id="ARBA00023012"/>
    </source>
</evidence>
<dbReference type="EC" id="2.7.13.3" evidence="3"/>
<dbReference type="InterPro" id="IPR001638">
    <property type="entry name" value="Solute-binding_3/MltF_N"/>
</dbReference>
<dbReference type="NCBIfam" id="TIGR00229">
    <property type="entry name" value="sensory_box"/>
    <property type="match status" value="1"/>
</dbReference>
<evidence type="ECO:0000256" key="3">
    <source>
        <dbReference type="ARBA" id="ARBA00012438"/>
    </source>
</evidence>
<keyword evidence="7" id="KW-0547">Nucleotide-binding</keyword>
<evidence type="ECO:0000256" key="12">
    <source>
        <dbReference type="SAM" id="Phobius"/>
    </source>
</evidence>
<keyword evidence="5" id="KW-0597">Phosphoprotein</keyword>
<feature type="transmembrane region" description="Helical" evidence="12">
    <location>
        <begin position="183"/>
        <end position="202"/>
    </location>
</feature>
<keyword evidence="8 16" id="KW-0418">Kinase</keyword>
<evidence type="ECO:0000256" key="6">
    <source>
        <dbReference type="ARBA" id="ARBA00022679"/>
    </source>
</evidence>
<evidence type="ECO:0000256" key="7">
    <source>
        <dbReference type="ARBA" id="ARBA00022741"/>
    </source>
</evidence>
<evidence type="ECO:0000313" key="17">
    <source>
        <dbReference type="Proteomes" id="UP000001979"/>
    </source>
</evidence>
<dbReference type="InterPro" id="IPR004358">
    <property type="entry name" value="Sig_transdc_His_kin-like_C"/>
</dbReference>
<dbReference type="SUPFAM" id="SSF47384">
    <property type="entry name" value="Homodimeric domain of signal transducing histidine kinase"/>
    <property type="match status" value="1"/>
</dbReference>
<dbReference type="InterPro" id="IPR003661">
    <property type="entry name" value="HisK_dim/P_dom"/>
</dbReference>
<comment type="subcellular location">
    <subcellularLocation>
        <location evidence="2">Cell membrane</location>
    </subcellularLocation>
</comment>
<dbReference type="PROSITE" id="PS50112">
    <property type="entry name" value="PAS"/>
    <property type="match status" value="1"/>
</dbReference>
<reference evidence="17" key="1">
    <citation type="journal article" date="2009" name="ISME J.">
        <title>The genome sequence of the psychrophilic archaeon, Methanococcoides burtonii: the role of genome evolution in cold adaptation.</title>
        <authorList>
            <person name="Allen M.A."/>
            <person name="Lauro F.M."/>
            <person name="Williams T.J."/>
            <person name="Burg D."/>
            <person name="Siddiqui K.S."/>
            <person name="De Francisci D."/>
            <person name="Chong K.W."/>
            <person name="Pilak O."/>
            <person name="Chew H.H."/>
            <person name="De Maere M.Z."/>
            <person name="Ting L."/>
            <person name="Katrib M."/>
            <person name="Ng C."/>
            <person name="Sowers K.R."/>
            <person name="Galperin M.Y."/>
            <person name="Anderson I.J."/>
            <person name="Ivanova N."/>
            <person name="Dalin E."/>
            <person name="Martinez M."/>
            <person name="Lapidus A."/>
            <person name="Hauser L."/>
            <person name="Land M."/>
            <person name="Thomas T."/>
            <person name="Cavicchioli R."/>
        </authorList>
    </citation>
    <scope>NUCLEOTIDE SEQUENCE [LARGE SCALE GENOMIC DNA]</scope>
    <source>
        <strain evidence="17">DSM 6242 / NBRC 107633 / OCM 468 / ACE-M</strain>
    </source>
</reference>
<name>Q12U84_METBU</name>
<dbReference type="GO" id="GO:0005886">
    <property type="term" value="C:plasma membrane"/>
    <property type="evidence" value="ECO:0007669"/>
    <property type="project" value="UniProtKB-SubCell"/>
</dbReference>
<dbReference type="Pfam" id="PF00497">
    <property type="entry name" value="SBP_bac_3"/>
    <property type="match status" value="1"/>
</dbReference>
<keyword evidence="4" id="KW-1003">Cell membrane</keyword>
<feature type="domain" description="PAS" evidence="14">
    <location>
        <begin position="231"/>
        <end position="285"/>
    </location>
</feature>
<dbReference type="Gene3D" id="3.40.190.10">
    <property type="entry name" value="Periplasmic binding protein-like II"/>
    <property type="match status" value="2"/>
</dbReference>
<evidence type="ECO:0000256" key="5">
    <source>
        <dbReference type="ARBA" id="ARBA00022553"/>
    </source>
</evidence>
<dbReference type="InterPro" id="IPR000700">
    <property type="entry name" value="PAS-assoc_C"/>
</dbReference>
<proteinExistence type="predicted"/>
<evidence type="ECO:0000256" key="4">
    <source>
        <dbReference type="ARBA" id="ARBA00022475"/>
    </source>
</evidence>
<dbReference type="InterPro" id="IPR005467">
    <property type="entry name" value="His_kinase_dom"/>
</dbReference>
<dbReference type="PROSITE" id="PS50113">
    <property type="entry name" value="PAC"/>
    <property type="match status" value="1"/>
</dbReference>
<dbReference type="PANTHER" id="PTHR43047:SF72">
    <property type="entry name" value="OSMOSENSING HISTIDINE PROTEIN KINASE SLN1"/>
    <property type="match status" value="1"/>
</dbReference>
<keyword evidence="11 12" id="KW-0472">Membrane</keyword>
<evidence type="ECO:0000259" key="15">
    <source>
        <dbReference type="PROSITE" id="PS50113"/>
    </source>
</evidence>
<dbReference type="Gene3D" id="1.10.287.130">
    <property type="match status" value="1"/>
</dbReference>
<feature type="domain" description="PAC" evidence="15">
    <location>
        <begin position="290"/>
        <end position="340"/>
    </location>
</feature>